<evidence type="ECO:0000313" key="2">
    <source>
        <dbReference type="EMBL" id="ORY33629.1"/>
    </source>
</evidence>
<comment type="caution">
    <text evidence="2">The sequence shown here is derived from an EMBL/GenBank/DDBJ whole genome shotgun (WGS) entry which is preliminary data.</text>
</comment>
<protein>
    <submittedName>
        <fullName evidence="2">Uncharacterized protein</fullName>
    </submittedName>
</protein>
<evidence type="ECO:0000256" key="1">
    <source>
        <dbReference type="SAM" id="MobiDB-lite"/>
    </source>
</evidence>
<dbReference type="EMBL" id="MCGO01000067">
    <property type="protein sequence ID" value="ORY33629.1"/>
    <property type="molecule type" value="Genomic_DNA"/>
</dbReference>
<dbReference type="OrthoDB" id="2119673at2759"/>
<sequence length="494" mass="55507">MSDYVHLHKASRGDPGTVREMELLFPDGSVASTTKMAMIERPWQSPAHSNVLPFRTTLKIKSHGKNKHGDVASNQDRTLNSEPKPWSRLATSKTIMSQFRMSPPEIRGLNLTARQTPFMTVNPFAIDDDDSPVEKIGMDTVEEGTNSEPNTIIKPEVATERKANRETKSKLTNQPPETKIRVDYRPARQAIIASAKETLPIIVQKPRPVTLCNVDSVLDTSQQHHVLKTIFDKQLKRQMWCQGTVAASMSVNAKEYFTGIQLPKTSFRSRNIPQPPMLFSKPENSVQIVHETREKVLAGKSSSSSCDDSDNDSSSDSVYSLQRPSRLPRIQITNNDRIRPQPPIPSKVGKSLEEIMNQMNSALNNLYFYPNTQKFATGKRDAKPLPAKTRGRRRHLDSSKLVDKARHEYDFFHLHKDDYVQSLSLPEIVVSDGPAPDCPTNPNILSCLVSYAPTDHTSYAKSKLKVALEKKMDGDFNSKENLVMRGHNVDTKLP</sequence>
<name>A0A1Y2BFN9_9FUNG</name>
<evidence type="ECO:0000313" key="3">
    <source>
        <dbReference type="Proteomes" id="UP000193642"/>
    </source>
</evidence>
<feature type="region of interest" description="Disordered" evidence="1">
    <location>
        <begin position="296"/>
        <end position="348"/>
    </location>
</feature>
<proteinExistence type="predicted"/>
<feature type="region of interest" description="Disordered" evidence="1">
    <location>
        <begin position="61"/>
        <end position="85"/>
    </location>
</feature>
<accession>A0A1Y2BFN9</accession>
<gene>
    <name evidence="2" type="ORF">BCR33DRAFT_723191</name>
</gene>
<dbReference type="Proteomes" id="UP000193642">
    <property type="component" value="Unassembled WGS sequence"/>
</dbReference>
<feature type="region of interest" description="Disordered" evidence="1">
    <location>
        <begin position="378"/>
        <end position="398"/>
    </location>
</feature>
<organism evidence="2 3">
    <name type="scientific">Rhizoclosmatium globosum</name>
    <dbReference type="NCBI Taxonomy" id="329046"/>
    <lineage>
        <taxon>Eukaryota</taxon>
        <taxon>Fungi</taxon>
        <taxon>Fungi incertae sedis</taxon>
        <taxon>Chytridiomycota</taxon>
        <taxon>Chytridiomycota incertae sedis</taxon>
        <taxon>Chytridiomycetes</taxon>
        <taxon>Chytridiales</taxon>
        <taxon>Chytriomycetaceae</taxon>
        <taxon>Rhizoclosmatium</taxon>
    </lineage>
</organism>
<reference evidence="2 3" key="1">
    <citation type="submission" date="2016-07" db="EMBL/GenBank/DDBJ databases">
        <title>Pervasive Adenine N6-methylation of Active Genes in Fungi.</title>
        <authorList>
            <consortium name="DOE Joint Genome Institute"/>
            <person name="Mondo S.J."/>
            <person name="Dannebaum R.O."/>
            <person name="Kuo R.C."/>
            <person name="Labutti K."/>
            <person name="Haridas S."/>
            <person name="Kuo A."/>
            <person name="Salamov A."/>
            <person name="Ahrendt S.R."/>
            <person name="Lipzen A."/>
            <person name="Sullivan W."/>
            <person name="Andreopoulos W.B."/>
            <person name="Clum A."/>
            <person name="Lindquist E."/>
            <person name="Daum C."/>
            <person name="Ramamoorthy G.K."/>
            <person name="Gryganskyi A."/>
            <person name="Culley D."/>
            <person name="Magnuson J.K."/>
            <person name="James T.Y."/>
            <person name="O'Malley M.A."/>
            <person name="Stajich J.E."/>
            <person name="Spatafora J.W."/>
            <person name="Visel A."/>
            <person name="Grigoriev I.V."/>
        </authorList>
    </citation>
    <scope>NUCLEOTIDE SEQUENCE [LARGE SCALE GENOMIC DNA]</scope>
    <source>
        <strain evidence="2 3">JEL800</strain>
    </source>
</reference>
<feature type="compositionally biased region" description="Polar residues" evidence="1">
    <location>
        <begin position="72"/>
        <end position="81"/>
    </location>
</feature>
<dbReference type="AlphaFoldDB" id="A0A1Y2BFN9"/>
<keyword evidence="3" id="KW-1185">Reference proteome</keyword>